<protein>
    <submittedName>
        <fullName evidence="1">Uncharacterized protein</fullName>
    </submittedName>
</protein>
<reference evidence="1 2" key="1">
    <citation type="submission" date="2021-06" db="EMBL/GenBank/DDBJ databases">
        <title>Caerostris darwini draft genome.</title>
        <authorList>
            <person name="Kono N."/>
            <person name="Arakawa K."/>
        </authorList>
    </citation>
    <scope>NUCLEOTIDE SEQUENCE [LARGE SCALE GENOMIC DNA]</scope>
</reference>
<evidence type="ECO:0000313" key="1">
    <source>
        <dbReference type="EMBL" id="GIX68655.1"/>
    </source>
</evidence>
<dbReference type="EMBL" id="BPLQ01000191">
    <property type="protein sequence ID" value="GIX68655.1"/>
    <property type="molecule type" value="Genomic_DNA"/>
</dbReference>
<accession>A0AAV4M9Y7</accession>
<proteinExistence type="predicted"/>
<dbReference type="Proteomes" id="UP001054837">
    <property type="component" value="Unassembled WGS sequence"/>
</dbReference>
<dbReference type="AlphaFoldDB" id="A0AAV4M9Y7"/>
<name>A0AAV4M9Y7_9ARAC</name>
<comment type="caution">
    <text evidence="1">The sequence shown here is derived from an EMBL/GenBank/DDBJ whole genome shotgun (WGS) entry which is preliminary data.</text>
</comment>
<keyword evidence="2" id="KW-1185">Reference proteome</keyword>
<gene>
    <name evidence="1" type="ORF">CDAR_47671</name>
</gene>
<evidence type="ECO:0000313" key="2">
    <source>
        <dbReference type="Proteomes" id="UP001054837"/>
    </source>
</evidence>
<organism evidence="1 2">
    <name type="scientific">Caerostris darwini</name>
    <dbReference type="NCBI Taxonomy" id="1538125"/>
    <lineage>
        <taxon>Eukaryota</taxon>
        <taxon>Metazoa</taxon>
        <taxon>Ecdysozoa</taxon>
        <taxon>Arthropoda</taxon>
        <taxon>Chelicerata</taxon>
        <taxon>Arachnida</taxon>
        <taxon>Araneae</taxon>
        <taxon>Araneomorphae</taxon>
        <taxon>Entelegynae</taxon>
        <taxon>Araneoidea</taxon>
        <taxon>Araneidae</taxon>
        <taxon>Caerostris</taxon>
    </lineage>
</organism>
<sequence length="135" mass="15962">MVLREPKRRDLFRISKKDPNKEEMIFQPLPNLSNARDDTQQQSPAVENLWKGYAQRNGAVLDRKTPSIEHLFISFHMRRCLRDIKYSVEWIDSLHVTLSGSRRKKRENSTKHTNEIARKKLVVAFMHVVTRKSMC</sequence>